<proteinExistence type="predicted"/>
<protein>
    <recommendedName>
        <fullName evidence="3">TIGR03984 family CRISPR-associated protein</fullName>
    </recommendedName>
</protein>
<name>A0A7Z9C2D4_9CYAN</name>
<gene>
    <name evidence="1" type="ORF">PL8927_900117</name>
</gene>
<sequence>MNKPICKNIDDVSKIESNLKGWLEEKAKDYHLQYLLAHADDGVIWGRFETDGTLITQTEPQDLFPQNNFAKLRWLTLQQCRIFSKTSEIMLWKVNGQPQSRLIIEPEGTDSICESQILWGTHGQKDEENGFTLLWDGQQGLRHAVPFTDIELESDHKLKNRVRLEVHHYIDDDNSSGVARIYLSRLVDLESVKI</sequence>
<keyword evidence="2" id="KW-1185">Reference proteome</keyword>
<dbReference type="AlphaFoldDB" id="A0A7Z9C2D4"/>
<dbReference type="InterPro" id="IPR023815">
    <property type="entry name" value="CRISPR-assoc_Csx19"/>
</dbReference>
<dbReference type="Proteomes" id="UP000184550">
    <property type="component" value="Unassembled WGS sequence"/>
</dbReference>
<evidence type="ECO:0008006" key="3">
    <source>
        <dbReference type="Google" id="ProtNLM"/>
    </source>
</evidence>
<comment type="caution">
    <text evidence="1">The sequence shown here is derived from an EMBL/GenBank/DDBJ whole genome shotgun (WGS) entry which is preliminary data.</text>
</comment>
<dbReference type="OrthoDB" id="5510326at2"/>
<dbReference type="RefSeq" id="WP_083626998.1">
    <property type="nucleotide sequence ID" value="NZ_LR734888.1"/>
</dbReference>
<accession>A0A7Z9C2D4</accession>
<evidence type="ECO:0000313" key="2">
    <source>
        <dbReference type="Proteomes" id="UP000184550"/>
    </source>
</evidence>
<dbReference type="EMBL" id="CZCU02000169">
    <property type="protein sequence ID" value="VXD25829.1"/>
    <property type="molecule type" value="Genomic_DNA"/>
</dbReference>
<organism evidence="1 2">
    <name type="scientific">Planktothrix serta PCC 8927</name>
    <dbReference type="NCBI Taxonomy" id="671068"/>
    <lineage>
        <taxon>Bacteria</taxon>
        <taxon>Bacillati</taxon>
        <taxon>Cyanobacteriota</taxon>
        <taxon>Cyanophyceae</taxon>
        <taxon>Oscillatoriophycideae</taxon>
        <taxon>Oscillatoriales</taxon>
        <taxon>Microcoleaceae</taxon>
        <taxon>Planktothrix</taxon>
    </lineage>
</organism>
<evidence type="ECO:0000313" key="1">
    <source>
        <dbReference type="EMBL" id="VXD25829.1"/>
    </source>
</evidence>
<reference evidence="1" key="1">
    <citation type="submission" date="2019-10" db="EMBL/GenBank/DDBJ databases">
        <authorList>
            <consortium name="Genoscope - CEA"/>
            <person name="William W."/>
        </authorList>
    </citation>
    <scope>NUCLEOTIDE SEQUENCE [LARGE SCALE GENOMIC DNA]</scope>
    <source>
        <strain evidence="1">BBR_PRJEB10992</strain>
    </source>
</reference>
<dbReference type="NCBIfam" id="TIGR03984">
    <property type="entry name" value="CRISPR-associated protein Csx19"/>
    <property type="match status" value="1"/>
</dbReference>